<dbReference type="SMART" id="SM00397">
    <property type="entry name" value="t_SNARE"/>
    <property type="match status" value="1"/>
</dbReference>
<keyword evidence="1" id="KW-0175">Coiled coil</keyword>
<dbReference type="SUPFAM" id="SSF58038">
    <property type="entry name" value="SNARE fusion complex"/>
    <property type="match status" value="1"/>
</dbReference>
<accession>A0A1E4U2G1</accession>
<keyword evidence="3" id="KW-0812">Transmembrane</keyword>
<feature type="transmembrane region" description="Helical" evidence="3">
    <location>
        <begin position="254"/>
        <end position="272"/>
    </location>
</feature>
<dbReference type="Pfam" id="PF05739">
    <property type="entry name" value="SNARE"/>
    <property type="match status" value="1"/>
</dbReference>
<evidence type="ECO:0000313" key="6">
    <source>
        <dbReference type="Proteomes" id="UP000094236"/>
    </source>
</evidence>
<dbReference type="OrthoDB" id="244190at2759"/>
<dbReference type="EMBL" id="KV454011">
    <property type="protein sequence ID" value="ODV98172.1"/>
    <property type="molecule type" value="Genomic_DNA"/>
</dbReference>
<keyword evidence="3" id="KW-1133">Transmembrane helix</keyword>
<reference evidence="6" key="1">
    <citation type="submission" date="2016-05" db="EMBL/GenBank/DDBJ databases">
        <title>Comparative genomics of biotechnologically important yeasts.</title>
        <authorList>
            <consortium name="DOE Joint Genome Institute"/>
            <person name="Riley R."/>
            <person name="Haridas S."/>
            <person name="Wolfe K.H."/>
            <person name="Lopes M.R."/>
            <person name="Hittinger C.T."/>
            <person name="Goker M."/>
            <person name="Salamov A."/>
            <person name="Wisecaver J."/>
            <person name="Long T.M."/>
            <person name="Aerts A.L."/>
            <person name="Barry K."/>
            <person name="Choi C."/>
            <person name="Clum A."/>
            <person name="Coughlan A.Y."/>
            <person name="Deshpande S."/>
            <person name="Douglass A.P."/>
            <person name="Hanson S.J."/>
            <person name="Klenk H.-P."/>
            <person name="Labutti K."/>
            <person name="Lapidus A."/>
            <person name="Lindquist E."/>
            <person name="Lipzen A."/>
            <person name="Meier-Kolthoff J.P."/>
            <person name="Ohm R.A."/>
            <person name="Otillar R.P."/>
            <person name="Pangilinan J."/>
            <person name="Peng Y."/>
            <person name="Rokas A."/>
            <person name="Rosa C.A."/>
            <person name="Scheuner C."/>
            <person name="Sibirny A.A."/>
            <person name="Slot J.C."/>
            <person name="Stielow J.B."/>
            <person name="Sun H."/>
            <person name="Kurtzman C.P."/>
            <person name="Blackwell M."/>
            <person name="Grigoriev I.V."/>
            <person name="Jeffries T.W."/>
        </authorList>
    </citation>
    <scope>NUCLEOTIDE SEQUENCE [LARGE SCALE GENOMIC DNA]</scope>
    <source>
        <strain evidence="6">NRRL Y-2460</strain>
    </source>
</reference>
<dbReference type="Proteomes" id="UP000094236">
    <property type="component" value="Unassembled WGS sequence"/>
</dbReference>
<sequence>MTSLNTSLSIKKLSLIIDETNDLIDENIRLKQLDGNKNEIITNLNNLKNNFEKIDSELIYNTNDFLKNKEILEESLQDYNSLIDSLIGYNFKIDDLEKFKIKNLKCISNEIENRKIKPEKSVRFKENLIEPEHIISNNFTPYKDAIGPSNEETLFPTSQSFENSSSDQRSDSSFDNRQLFIDNQQELLQQDSMLESLSGSVRNQRDMGIAINDELDDHLFILHDLERMIDGTGDKLNKGRKKLNKFNEKIKENGRWVTILVLFLILIMLLVLL</sequence>
<keyword evidence="6" id="KW-1185">Reference proteome</keyword>
<feature type="region of interest" description="Disordered" evidence="2">
    <location>
        <begin position="146"/>
        <end position="173"/>
    </location>
</feature>
<evidence type="ECO:0000256" key="3">
    <source>
        <dbReference type="SAM" id="Phobius"/>
    </source>
</evidence>
<dbReference type="PROSITE" id="PS50192">
    <property type="entry name" value="T_SNARE"/>
    <property type="match status" value="1"/>
</dbReference>
<feature type="domain" description="T-SNARE coiled-coil homology" evidence="4">
    <location>
        <begin position="184"/>
        <end position="246"/>
    </location>
</feature>
<organism evidence="5 6">
    <name type="scientific">Pachysolen tannophilus NRRL Y-2460</name>
    <dbReference type="NCBI Taxonomy" id="669874"/>
    <lineage>
        <taxon>Eukaryota</taxon>
        <taxon>Fungi</taxon>
        <taxon>Dikarya</taxon>
        <taxon>Ascomycota</taxon>
        <taxon>Saccharomycotina</taxon>
        <taxon>Pichiomycetes</taxon>
        <taxon>Pachysolenaceae</taxon>
        <taxon>Pachysolen</taxon>
    </lineage>
</organism>
<evidence type="ECO:0000259" key="4">
    <source>
        <dbReference type="PROSITE" id="PS50192"/>
    </source>
</evidence>
<evidence type="ECO:0000256" key="1">
    <source>
        <dbReference type="SAM" id="Coils"/>
    </source>
</evidence>
<dbReference type="InterPro" id="IPR000727">
    <property type="entry name" value="T_SNARE_dom"/>
</dbReference>
<feature type="coiled-coil region" evidence="1">
    <location>
        <begin position="30"/>
        <end position="57"/>
    </location>
</feature>
<protein>
    <recommendedName>
        <fullName evidence="4">t-SNARE coiled-coil homology domain-containing protein</fullName>
    </recommendedName>
</protein>
<gene>
    <name evidence="5" type="ORF">PACTADRAFT_185409</name>
</gene>
<name>A0A1E4U2G1_PACTA</name>
<evidence type="ECO:0000313" key="5">
    <source>
        <dbReference type="EMBL" id="ODV98172.1"/>
    </source>
</evidence>
<dbReference type="CDD" id="cd15859">
    <property type="entry name" value="SNARE_SYN8"/>
    <property type="match status" value="1"/>
</dbReference>
<feature type="compositionally biased region" description="Low complexity" evidence="2">
    <location>
        <begin position="158"/>
        <end position="167"/>
    </location>
</feature>
<keyword evidence="3" id="KW-0472">Membrane</keyword>
<dbReference type="STRING" id="669874.A0A1E4U2G1"/>
<proteinExistence type="predicted"/>
<evidence type="ECO:0000256" key="2">
    <source>
        <dbReference type="SAM" id="MobiDB-lite"/>
    </source>
</evidence>
<dbReference type="AlphaFoldDB" id="A0A1E4U2G1"/>
<dbReference type="Gene3D" id="1.20.5.110">
    <property type="match status" value="1"/>
</dbReference>